<evidence type="ECO:0000313" key="3">
    <source>
        <dbReference type="Proteomes" id="UP000504638"/>
    </source>
</evidence>
<reference evidence="4" key="3">
    <citation type="submission" date="2025-04" db="UniProtKB">
        <authorList>
            <consortium name="RefSeq"/>
        </authorList>
    </citation>
    <scope>IDENTIFICATION</scope>
    <source>
        <strain evidence="4">CBS 781.70</strain>
    </source>
</reference>
<dbReference type="InterPro" id="IPR036249">
    <property type="entry name" value="Thioredoxin-like_sf"/>
</dbReference>
<sequence>EELFSKTDPAIDGEDCEHDCENCSVSLPAKFKINEDMELYGNLKPWNRHILVATGKSDWKHDVADETDSIMQAIAKSDEKVTDGRLIVSASNMPASLSNDTTTVLLLPSFTIIDNVVPSNTSTLISQHINTALTNSTPLTTKRETPSPSPAPELQKTLSKQESLSSQPSSEKAPHLLPRPCPHKYIILLCSHRTRDARCGQSAPLLYKEFARHLRTHGLFRDIDDERPGGAGVYFVSHFGGHKFAANVVIYRRGEAEGDGATQCIWLGRVRPEDCENIVRYSVLKGKVVKPERQLRGGFDREKGVVSW</sequence>
<feature type="region of interest" description="Disordered" evidence="1">
    <location>
        <begin position="135"/>
        <end position="177"/>
    </location>
</feature>
<keyword evidence="3" id="KW-1185">Reference proteome</keyword>
<feature type="non-terminal residue" evidence="2">
    <location>
        <position position="308"/>
    </location>
</feature>
<dbReference type="Gene3D" id="3.40.30.10">
    <property type="entry name" value="Glutaredoxin"/>
    <property type="match status" value="1"/>
</dbReference>
<protein>
    <submittedName>
        <fullName evidence="2 4">Sucraseferredoxin-like protein</fullName>
    </submittedName>
</protein>
<dbReference type="Proteomes" id="UP000504638">
    <property type="component" value="Unplaced"/>
</dbReference>
<dbReference type="Pfam" id="PF06999">
    <property type="entry name" value="Suc_Fer-like"/>
    <property type="match status" value="1"/>
</dbReference>
<dbReference type="OrthoDB" id="10253744at2759"/>
<dbReference type="PANTHER" id="PTHR31902">
    <property type="entry name" value="ACTIN PATCHES DISTAL PROTEIN 1"/>
    <property type="match status" value="1"/>
</dbReference>
<reference evidence="2 4" key="1">
    <citation type="submission" date="2020-01" db="EMBL/GenBank/DDBJ databases">
        <authorList>
            <consortium name="DOE Joint Genome Institute"/>
            <person name="Haridas S."/>
            <person name="Albert R."/>
            <person name="Binder M."/>
            <person name="Bloem J."/>
            <person name="Labutti K."/>
            <person name="Salamov A."/>
            <person name="Andreopoulos B."/>
            <person name="Baker S.E."/>
            <person name="Barry K."/>
            <person name="Bills G."/>
            <person name="Bluhm B.H."/>
            <person name="Cannon C."/>
            <person name="Castanera R."/>
            <person name="Culley D.E."/>
            <person name="Daum C."/>
            <person name="Ezra D."/>
            <person name="Gonzalez J.B."/>
            <person name="Henrissat B."/>
            <person name="Kuo A."/>
            <person name="Liang C."/>
            <person name="Lipzen A."/>
            <person name="Lutzoni F."/>
            <person name="Magnuson J."/>
            <person name="Mondo S."/>
            <person name="Nolan M."/>
            <person name="Ohm R."/>
            <person name="Pangilinan J."/>
            <person name="Park H.-J."/>
            <person name="Ramirez L."/>
            <person name="Alfaro M."/>
            <person name="Sun H."/>
            <person name="Tritt A."/>
            <person name="Yoshinaga Y."/>
            <person name="Zwiers L.-H."/>
            <person name="Turgeon B.G."/>
            <person name="Goodwin S.B."/>
            <person name="Spatafora J.W."/>
            <person name="Crous P.W."/>
            <person name="Grigoriev I.V."/>
        </authorList>
    </citation>
    <scope>NUCLEOTIDE SEQUENCE</scope>
    <source>
        <strain evidence="2 4">CBS 781.70</strain>
    </source>
</reference>
<name>A0A6G1G7V3_9PEZI</name>
<dbReference type="GeneID" id="54416025"/>
<dbReference type="PANTHER" id="PTHR31902:SF14">
    <property type="entry name" value="ACTIN PATCHES DISTAL PROTEIN 1"/>
    <property type="match status" value="1"/>
</dbReference>
<reference evidence="4" key="2">
    <citation type="submission" date="2020-04" db="EMBL/GenBank/DDBJ databases">
        <authorList>
            <consortium name="NCBI Genome Project"/>
        </authorList>
    </citation>
    <scope>NUCLEOTIDE SEQUENCE</scope>
    <source>
        <strain evidence="4">CBS 781.70</strain>
    </source>
</reference>
<dbReference type="RefSeq" id="XP_033535601.1">
    <property type="nucleotide sequence ID" value="XM_033675455.1"/>
</dbReference>
<organism evidence="2">
    <name type="scientific">Eremomyces bilateralis CBS 781.70</name>
    <dbReference type="NCBI Taxonomy" id="1392243"/>
    <lineage>
        <taxon>Eukaryota</taxon>
        <taxon>Fungi</taxon>
        <taxon>Dikarya</taxon>
        <taxon>Ascomycota</taxon>
        <taxon>Pezizomycotina</taxon>
        <taxon>Dothideomycetes</taxon>
        <taxon>Dothideomycetes incertae sedis</taxon>
        <taxon>Eremomycetales</taxon>
        <taxon>Eremomycetaceae</taxon>
        <taxon>Eremomyces</taxon>
    </lineage>
</organism>
<proteinExistence type="predicted"/>
<evidence type="ECO:0000313" key="2">
    <source>
        <dbReference type="EMBL" id="KAF1813970.1"/>
    </source>
</evidence>
<gene>
    <name evidence="2 4" type="ORF">P152DRAFT_368014</name>
</gene>
<dbReference type="InterPro" id="IPR009737">
    <property type="entry name" value="Aim32/Apd1-like"/>
</dbReference>
<feature type="non-terminal residue" evidence="2">
    <location>
        <position position="1"/>
    </location>
</feature>
<evidence type="ECO:0000313" key="4">
    <source>
        <dbReference type="RefSeq" id="XP_033535601.1"/>
    </source>
</evidence>
<accession>A0A6G1G7V3</accession>
<evidence type="ECO:0000256" key="1">
    <source>
        <dbReference type="SAM" id="MobiDB-lite"/>
    </source>
</evidence>
<dbReference type="CDD" id="cd03062">
    <property type="entry name" value="TRX_Fd_Sucrase"/>
    <property type="match status" value="1"/>
</dbReference>
<feature type="compositionally biased region" description="Low complexity" evidence="1">
    <location>
        <begin position="158"/>
        <end position="171"/>
    </location>
</feature>
<dbReference type="SUPFAM" id="SSF52833">
    <property type="entry name" value="Thioredoxin-like"/>
    <property type="match status" value="1"/>
</dbReference>
<dbReference type="AlphaFoldDB" id="A0A6G1G7V3"/>
<dbReference type="EMBL" id="ML975154">
    <property type="protein sequence ID" value="KAF1813970.1"/>
    <property type="molecule type" value="Genomic_DNA"/>
</dbReference>